<evidence type="ECO:0000256" key="1">
    <source>
        <dbReference type="SAM" id="MobiDB-lite"/>
    </source>
</evidence>
<dbReference type="KEGG" id="sre:PTSG_01363"/>
<dbReference type="AlphaFoldDB" id="F2U046"/>
<dbReference type="InParanoid" id="F2U046"/>
<evidence type="ECO:0000313" key="2">
    <source>
        <dbReference type="EMBL" id="EGD80774.1"/>
    </source>
</evidence>
<sequence>MNTLGRRSQPPSMVSLPPVRLPPLSTSTSRQTVAGQRSTSPLNATMHPSAHAPPPTHQQQEQHQQQHDVPPPSSSSSSSSSHPVGASASVSFGSPLHMPPESQQTRPRTPTAVSWHRMRLANTRASSGTNRSTPPGTPTRRDSDLPWPGRAP</sequence>
<accession>F2U046</accession>
<protein>
    <submittedName>
        <fullName evidence="2">Uncharacterized protein</fullName>
    </submittedName>
</protein>
<feature type="compositionally biased region" description="Polar residues" evidence="1">
    <location>
        <begin position="101"/>
        <end position="112"/>
    </location>
</feature>
<feature type="region of interest" description="Disordered" evidence="1">
    <location>
        <begin position="1"/>
        <end position="152"/>
    </location>
</feature>
<proteinExistence type="predicted"/>
<reference evidence="2" key="1">
    <citation type="submission" date="2009-08" db="EMBL/GenBank/DDBJ databases">
        <title>Annotation of Salpingoeca rosetta.</title>
        <authorList>
            <consortium name="The Broad Institute Genome Sequencing Platform"/>
            <person name="Russ C."/>
            <person name="Cuomo C."/>
            <person name="Burger G."/>
            <person name="Gray M.W."/>
            <person name="Holland P.W.H."/>
            <person name="King N."/>
            <person name="Lang F.B.F."/>
            <person name="Roger A.J."/>
            <person name="Ruiz-Trillo I."/>
            <person name="Young S.K."/>
            <person name="Zeng Q."/>
            <person name="Gargeya S."/>
            <person name="Alvarado L."/>
            <person name="Berlin A."/>
            <person name="Chapman S.B."/>
            <person name="Chen Z."/>
            <person name="Freedman E."/>
            <person name="Gellesch M."/>
            <person name="Goldberg J."/>
            <person name="Griggs A."/>
            <person name="Gujja S."/>
            <person name="Heilman E."/>
            <person name="Heiman D."/>
            <person name="Howarth C."/>
            <person name="Mehta T."/>
            <person name="Neiman D."/>
            <person name="Pearson M."/>
            <person name="Roberts A."/>
            <person name="Saif S."/>
            <person name="Shea T."/>
            <person name="Shenoy N."/>
            <person name="Sisk P."/>
            <person name="Stolte C."/>
            <person name="Sykes S."/>
            <person name="White J."/>
            <person name="Yandava C."/>
            <person name="Haas B."/>
            <person name="Nusbaum C."/>
            <person name="Birren B."/>
        </authorList>
    </citation>
    <scope>NUCLEOTIDE SEQUENCE [LARGE SCALE GENOMIC DNA]</scope>
    <source>
        <strain evidence="2">ATCC 50818</strain>
    </source>
</reference>
<feature type="compositionally biased region" description="Polar residues" evidence="1">
    <location>
        <begin position="123"/>
        <end position="134"/>
    </location>
</feature>
<organism evidence="3">
    <name type="scientific">Salpingoeca rosetta (strain ATCC 50818 / BSB-021)</name>
    <dbReference type="NCBI Taxonomy" id="946362"/>
    <lineage>
        <taxon>Eukaryota</taxon>
        <taxon>Choanoflagellata</taxon>
        <taxon>Craspedida</taxon>
        <taxon>Salpingoecidae</taxon>
        <taxon>Salpingoeca</taxon>
    </lineage>
</organism>
<dbReference type="GeneID" id="16077932"/>
<keyword evidence="3" id="KW-1185">Reference proteome</keyword>
<dbReference type="RefSeq" id="XP_004997335.1">
    <property type="nucleotide sequence ID" value="XM_004997278.1"/>
</dbReference>
<gene>
    <name evidence="2" type="ORF">PTSG_01363</name>
</gene>
<feature type="compositionally biased region" description="Polar residues" evidence="1">
    <location>
        <begin position="30"/>
        <end position="43"/>
    </location>
</feature>
<name>F2U046_SALR5</name>
<dbReference type="Proteomes" id="UP000007799">
    <property type="component" value="Unassembled WGS sequence"/>
</dbReference>
<feature type="compositionally biased region" description="Low complexity" evidence="1">
    <location>
        <begin position="10"/>
        <end position="29"/>
    </location>
</feature>
<dbReference type="EMBL" id="GL832958">
    <property type="protein sequence ID" value="EGD80774.1"/>
    <property type="molecule type" value="Genomic_DNA"/>
</dbReference>
<feature type="compositionally biased region" description="Low complexity" evidence="1">
    <location>
        <begin position="74"/>
        <end position="91"/>
    </location>
</feature>
<evidence type="ECO:0000313" key="3">
    <source>
        <dbReference type="Proteomes" id="UP000007799"/>
    </source>
</evidence>